<gene>
    <name evidence="1" type="ORF">B4088_0374</name>
</gene>
<accession>A0A164QMN9</accession>
<proteinExistence type="predicted"/>
<dbReference type="PATRIC" id="fig|1396.535.peg.4120"/>
<protein>
    <submittedName>
        <fullName evidence="1">Uncharacterized protein</fullName>
    </submittedName>
</protein>
<dbReference type="AlphaFoldDB" id="A0A164QMN9"/>
<sequence>MESMKAQVSTWFTLNKLENATGEEFERFTHFFLFLIHKGYRKTRLKKDDGIDGYITLKNHFLNQQKTTQPIPTQYFSIYGPERKTTWKNNLNKIKKDFEAVLIDSKKNNTLISKWYLVTNFDFIKQHEEDLKKEMHALFETYNIPYESYNKIEFEWYCPTKMITELKSPEQMLQAAAFTNSVEIQYSKLTDYYYPKFTKNALELLVQNETLPTTDQLHLTRTIHKNILFYIPKEEYFNSDTPPEQPYRILRLLKNFTKIHSTEGILVHKYDIKTRQFSTYEYERAKDFDLIKEDAIWYNKNESYILRVEDLSILYKLNQRLCYQLTLTGKYSVKSALRDLYFSQESHKKLLGKLKTKSLGL</sequence>
<organism evidence="1 2">
    <name type="scientific">Bacillus cereus</name>
    <dbReference type="NCBI Taxonomy" id="1396"/>
    <lineage>
        <taxon>Bacteria</taxon>
        <taxon>Bacillati</taxon>
        <taxon>Bacillota</taxon>
        <taxon>Bacilli</taxon>
        <taxon>Bacillales</taxon>
        <taxon>Bacillaceae</taxon>
        <taxon>Bacillus</taxon>
        <taxon>Bacillus cereus group</taxon>
    </lineage>
</organism>
<dbReference type="RefSeq" id="WP_063259608.1">
    <property type="nucleotide sequence ID" value="NZ_LJKE01000015.1"/>
</dbReference>
<dbReference type="Proteomes" id="UP000076482">
    <property type="component" value="Unassembled WGS sequence"/>
</dbReference>
<name>A0A164QMN9_BACCE</name>
<evidence type="ECO:0000313" key="1">
    <source>
        <dbReference type="EMBL" id="KZD71913.1"/>
    </source>
</evidence>
<dbReference type="EMBL" id="LJKE01000015">
    <property type="protein sequence ID" value="KZD71913.1"/>
    <property type="molecule type" value="Genomic_DNA"/>
</dbReference>
<reference evidence="1 2" key="1">
    <citation type="submission" date="2015-09" db="EMBL/GenBank/DDBJ databases">
        <title>Bacillus cereus food isolates.</title>
        <authorList>
            <person name="Boekhorst J."/>
        </authorList>
    </citation>
    <scope>NUCLEOTIDE SEQUENCE [LARGE SCALE GENOMIC DNA]</scope>
    <source>
        <strain evidence="1 2">B4088</strain>
    </source>
</reference>
<evidence type="ECO:0000313" key="2">
    <source>
        <dbReference type="Proteomes" id="UP000076482"/>
    </source>
</evidence>
<comment type="caution">
    <text evidence="1">The sequence shown here is derived from an EMBL/GenBank/DDBJ whole genome shotgun (WGS) entry which is preliminary data.</text>
</comment>